<dbReference type="InterPro" id="IPR014543">
    <property type="entry name" value="UCP028291"/>
</dbReference>
<evidence type="ECO:0000313" key="2">
    <source>
        <dbReference type="Proteomes" id="UP000198824"/>
    </source>
</evidence>
<gene>
    <name evidence="1" type="ORF">SAMN05192580_0178</name>
</gene>
<dbReference type="PIRSF" id="PIRSF028291">
    <property type="entry name" value="UCP028291"/>
    <property type="match status" value="1"/>
</dbReference>
<dbReference type="OrthoDB" id="9806511at2"/>
<dbReference type="RefSeq" id="WP_093309429.1">
    <property type="nucleotide sequence ID" value="NZ_FOZG01000001.1"/>
</dbReference>
<name>A0A1I6JEG2_9SPHN</name>
<evidence type="ECO:0008006" key="3">
    <source>
        <dbReference type="Google" id="ProtNLM"/>
    </source>
</evidence>
<evidence type="ECO:0000313" key="1">
    <source>
        <dbReference type="EMBL" id="SFR77405.1"/>
    </source>
</evidence>
<dbReference type="AlphaFoldDB" id="A0A1I6JEG2"/>
<reference evidence="1 2" key="1">
    <citation type="submission" date="2016-10" db="EMBL/GenBank/DDBJ databases">
        <authorList>
            <person name="de Groot N.N."/>
        </authorList>
    </citation>
    <scope>NUCLEOTIDE SEQUENCE [LARGE SCALE GENOMIC DNA]</scope>
    <source>
        <strain evidence="1 2">S5-249</strain>
    </source>
</reference>
<dbReference type="Pfam" id="PF09981">
    <property type="entry name" value="DUF2218"/>
    <property type="match status" value="1"/>
</dbReference>
<sequence>MTTAAEARVPTEHGSRYLQQLCKHWAHNLAVEFTPEQGRVTFPAEGRAGNYAGDGVATMTAEPDMLVCRIEASEAAQLDTLKRVLAEHLDRFAFREAPLKFEWAAA</sequence>
<dbReference type="EMBL" id="FOZG01000001">
    <property type="protein sequence ID" value="SFR77405.1"/>
    <property type="molecule type" value="Genomic_DNA"/>
</dbReference>
<proteinExistence type="predicted"/>
<dbReference type="STRING" id="1166337.SAMN05192580_0178"/>
<dbReference type="Gene3D" id="3.30.310.50">
    <property type="entry name" value="Alpha-D-phosphohexomutase, C-terminal domain"/>
    <property type="match status" value="1"/>
</dbReference>
<keyword evidence="2" id="KW-1185">Reference proteome</keyword>
<accession>A0A1I6JEG2</accession>
<protein>
    <recommendedName>
        <fullName evidence="3">DUF2218 domain-containing protein</fullName>
    </recommendedName>
</protein>
<organism evidence="1 2">
    <name type="scientific">Sphingomonas jatrophae</name>
    <dbReference type="NCBI Taxonomy" id="1166337"/>
    <lineage>
        <taxon>Bacteria</taxon>
        <taxon>Pseudomonadati</taxon>
        <taxon>Pseudomonadota</taxon>
        <taxon>Alphaproteobacteria</taxon>
        <taxon>Sphingomonadales</taxon>
        <taxon>Sphingomonadaceae</taxon>
        <taxon>Sphingomonas</taxon>
    </lineage>
</organism>
<dbReference type="Proteomes" id="UP000198824">
    <property type="component" value="Unassembled WGS sequence"/>
</dbReference>